<dbReference type="EMBL" id="CP043669">
    <property type="protein sequence ID" value="QEP91616.1"/>
    <property type="molecule type" value="Genomic_DNA"/>
</dbReference>
<gene>
    <name evidence="1" type="ORF">FZ929_11960</name>
</gene>
<sequence>MTWKLLTQKVTHLAKVSAKTARLLSISKRYGFLLIIVGIGPWRCTRKGIFVAGFEQKACNILPLTIQLNFNVAFCKQINTFQKSCYAADAVSGIYPTNCCLTGA</sequence>
<evidence type="ECO:0000313" key="2">
    <source>
        <dbReference type="Proteomes" id="UP000325096"/>
    </source>
</evidence>
<dbReference type="AlphaFoldDB" id="A0A5C2LH00"/>
<protein>
    <submittedName>
        <fullName evidence="1">Uncharacterized protein</fullName>
    </submittedName>
</protein>
<dbReference type="Proteomes" id="UP000325096">
    <property type="component" value="Chromosome"/>
</dbReference>
<accession>A0A5C2LH00</accession>
<reference evidence="1 2" key="1">
    <citation type="submission" date="2019-08" db="EMBL/GenBank/DDBJ databases">
        <title>Emergence of NDM-5-producing hypervirulent Klebsiella pneumoniae from clinical infections.</title>
        <authorList>
            <person name="Shen Z."/>
            <person name="Zhang H."/>
            <person name="Li M."/>
        </authorList>
    </citation>
    <scope>NUCLEOTIDE SEQUENCE [LARGE SCALE GENOMIC DNA]</scope>
    <source>
        <strain evidence="1 2">RJ18-06</strain>
    </source>
</reference>
<proteinExistence type="predicted"/>
<evidence type="ECO:0000313" key="1">
    <source>
        <dbReference type="EMBL" id="QEP91616.1"/>
    </source>
</evidence>
<name>A0A5C2LH00_KLEPN</name>
<organism evidence="1 2">
    <name type="scientific">Klebsiella pneumoniae</name>
    <dbReference type="NCBI Taxonomy" id="573"/>
    <lineage>
        <taxon>Bacteria</taxon>
        <taxon>Pseudomonadati</taxon>
        <taxon>Pseudomonadota</taxon>
        <taxon>Gammaproteobacteria</taxon>
        <taxon>Enterobacterales</taxon>
        <taxon>Enterobacteriaceae</taxon>
        <taxon>Klebsiella/Raoultella group</taxon>
        <taxon>Klebsiella</taxon>
        <taxon>Klebsiella pneumoniae complex</taxon>
    </lineage>
</organism>